<accession>B7FFX1</accession>
<dbReference type="EMBL" id="BT050899">
    <property type="protein sequence ID" value="ACJ83567.1"/>
    <property type="molecule type" value="mRNA"/>
</dbReference>
<reference evidence="1" key="1">
    <citation type="submission" date="2008-12" db="EMBL/GenBank/DDBJ databases">
        <title>Medicago truncatula full length cdna cloning project.</title>
        <authorList>
            <person name="Moskal W."/>
            <person name="Chan A."/>
            <person name="Cheung F."/>
            <person name="Xiao Y."/>
            <person name="Town C.D."/>
        </authorList>
    </citation>
    <scope>NUCLEOTIDE SEQUENCE</scope>
</reference>
<dbReference type="AlphaFoldDB" id="B7FFX1"/>
<evidence type="ECO:0000313" key="1">
    <source>
        <dbReference type="EMBL" id="ACJ83567.1"/>
    </source>
</evidence>
<proteinExistence type="evidence at transcript level"/>
<feature type="non-terminal residue" evidence="1">
    <location>
        <position position="1"/>
    </location>
</feature>
<protein>
    <submittedName>
        <fullName evidence="1">Uncharacterized protein</fullName>
    </submittedName>
</protein>
<name>B7FFX1_MEDTR</name>
<sequence length="35" mass="4179">KKKNPFFNNSINNSTYTCIYGINELLFYKTLVKFD</sequence>
<organism evidence="1">
    <name type="scientific">Medicago truncatula</name>
    <name type="common">Barrel medic</name>
    <name type="synonym">Medicago tribuloides</name>
    <dbReference type="NCBI Taxonomy" id="3880"/>
    <lineage>
        <taxon>Eukaryota</taxon>
        <taxon>Viridiplantae</taxon>
        <taxon>Streptophyta</taxon>
        <taxon>Embryophyta</taxon>
        <taxon>Tracheophyta</taxon>
        <taxon>Spermatophyta</taxon>
        <taxon>Magnoliopsida</taxon>
        <taxon>eudicotyledons</taxon>
        <taxon>Gunneridae</taxon>
        <taxon>Pentapetalae</taxon>
        <taxon>rosids</taxon>
        <taxon>fabids</taxon>
        <taxon>Fabales</taxon>
        <taxon>Fabaceae</taxon>
        <taxon>Papilionoideae</taxon>
        <taxon>50 kb inversion clade</taxon>
        <taxon>NPAAA clade</taxon>
        <taxon>Hologalegina</taxon>
        <taxon>IRL clade</taxon>
        <taxon>Trifolieae</taxon>
        <taxon>Medicago</taxon>
    </lineage>
</organism>